<organism evidence="1 2">
    <name type="scientific">Catharanthus roseus</name>
    <name type="common">Madagascar periwinkle</name>
    <name type="synonym">Vinca rosea</name>
    <dbReference type="NCBI Taxonomy" id="4058"/>
    <lineage>
        <taxon>Eukaryota</taxon>
        <taxon>Viridiplantae</taxon>
        <taxon>Streptophyta</taxon>
        <taxon>Embryophyta</taxon>
        <taxon>Tracheophyta</taxon>
        <taxon>Spermatophyta</taxon>
        <taxon>Magnoliopsida</taxon>
        <taxon>eudicotyledons</taxon>
        <taxon>Gunneridae</taxon>
        <taxon>Pentapetalae</taxon>
        <taxon>asterids</taxon>
        <taxon>lamiids</taxon>
        <taxon>Gentianales</taxon>
        <taxon>Apocynaceae</taxon>
        <taxon>Rauvolfioideae</taxon>
        <taxon>Vinceae</taxon>
        <taxon>Catharanthinae</taxon>
        <taxon>Catharanthus</taxon>
    </lineage>
</organism>
<proteinExistence type="predicted"/>
<comment type="caution">
    <text evidence="1">The sequence shown here is derived from an EMBL/GenBank/DDBJ whole genome shotgun (WGS) entry which is preliminary data.</text>
</comment>
<evidence type="ECO:0000313" key="1">
    <source>
        <dbReference type="EMBL" id="KAI5660885.1"/>
    </source>
</evidence>
<protein>
    <submittedName>
        <fullName evidence="1">Uncharacterized protein</fullName>
    </submittedName>
</protein>
<name>A0ACC0AKI1_CATRO</name>
<reference evidence="2" key="1">
    <citation type="journal article" date="2023" name="Nat. Plants">
        <title>Single-cell RNA sequencing provides a high-resolution roadmap for understanding the multicellular compartmentation of specialized metabolism.</title>
        <authorList>
            <person name="Sun S."/>
            <person name="Shen X."/>
            <person name="Li Y."/>
            <person name="Li Y."/>
            <person name="Wang S."/>
            <person name="Li R."/>
            <person name="Zhang H."/>
            <person name="Shen G."/>
            <person name="Guo B."/>
            <person name="Wei J."/>
            <person name="Xu J."/>
            <person name="St-Pierre B."/>
            <person name="Chen S."/>
            <person name="Sun C."/>
        </authorList>
    </citation>
    <scope>NUCLEOTIDE SEQUENCE [LARGE SCALE GENOMIC DNA]</scope>
</reference>
<sequence length="617" mass="69578">MMEIRLDLLILILGFSALCSPVLSDVVLSKVDRRIDLTSQIVRSFTTLKVENTGVNKVSELLLPFPDHQAKNLAFLMVTTIEEKGKSKSFSNPLTVQLINPEGMPPALTWYSVSLPKELGKGERLTLEIRAIFTHTLQPFPEKITQADIQLVVFQDSAYYLSPYSVKAQSLTVKLPEPRVESYTKLENTKVSGSEIKYGPYENLPSFSYSAIAIHFVSNTPFAVAQELVREVEISHWGNVQITEHYSLVHAGAQSTGEFSRLDYQARPHIRGASAFRHLVAKLPPRAHSVYYRDEIGNISTSNLWSDSTKTQLEIEPRYPMFGGWKTSFTIGYGLPLQDFLFHSEGRRFLNISFGCPMNELVIDNLILKVVLPEGSKDISVSVPFPVKQSQELKFSHLDMVGRPVVVLEKTNAVPEHNQYFQVYYRFSSLSLLREPLMLISGFFLFFLACIIYLRTDLTISKSSASYLAKLQWDEVQASIQQFLGLVNRSLAIHDRLEASLRDLSRTGDVQACKATRKAVDSALKEISRELSSSQKPLITSLQSSSQAAHILPKVDELIAKEKELQDKLLAKHSAVVDSFEKKSGRREIENRVAVLQQRITVLRQEIDDLLEVIDEI</sequence>
<evidence type="ECO:0000313" key="2">
    <source>
        <dbReference type="Proteomes" id="UP001060085"/>
    </source>
</evidence>
<accession>A0ACC0AKI1</accession>
<dbReference type="Proteomes" id="UP001060085">
    <property type="component" value="Linkage Group LG05"/>
</dbReference>
<dbReference type="EMBL" id="CM044705">
    <property type="protein sequence ID" value="KAI5660885.1"/>
    <property type="molecule type" value="Genomic_DNA"/>
</dbReference>
<gene>
    <name evidence="1" type="ORF">M9H77_20208</name>
</gene>
<keyword evidence="2" id="KW-1185">Reference proteome</keyword>